<dbReference type="Pfam" id="PF01138">
    <property type="entry name" value="RNase_PH"/>
    <property type="match status" value="1"/>
</dbReference>
<comment type="caution">
    <text evidence="8">The sequence shown here is derived from an EMBL/GenBank/DDBJ whole genome shotgun (WGS) entry which is preliminary data.</text>
</comment>
<dbReference type="SUPFAM" id="SSF54211">
    <property type="entry name" value="Ribosomal protein S5 domain 2-like"/>
    <property type="match status" value="1"/>
</dbReference>
<keyword evidence="5" id="KW-0271">Exosome</keyword>
<reference evidence="8" key="1">
    <citation type="submission" date="2019-12" db="EMBL/GenBank/DDBJ databases">
        <title>Genome sequence of Babesia ovis.</title>
        <authorList>
            <person name="Yamagishi J."/>
            <person name="Sevinc F."/>
            <person name="Xuan X."/>
        </authorList>
    </citation>
    <scope>NUCLEOTIDE SEQUENCE</scope>
    <source>
        <strain evidence="8">Selcuk</strain>
    </source>
</reference>
<evidence type="ECO:0000256" key="2">
    <source>
        <dbReference type="ARBA" id="ARBA00004604"/>
    </source>
</evidence>
<dbReference type="AlphaFoldDB" id="A0A9W5TC87"/>
<comment type="subcellular location">
    <subcellularLocation>
        <location evidence="1">Cytoplasm</location>
    </subcellularLocation>
    <subcellularLocation>
        <location evidence="2">Nucleus</location>
        <location evidence="2">Nucleolus</location>
    </subcellularLocation>
</comment>
<evidence type="ECO:0000256" key="6">
    <source>
        <dbReference type="ARBA" id="ARBA00042523"/>
    </source>
</evidence>
<dbReference type="Gene3D" id="3.30.230.70">
    <property type="entry name" value="GHMP Kinase, N-terminal domain"/>
    <property type="match status" value="1"/>
</dbReference>
<dbReference type="GO" id="GO:0034476">
    <property type="term" value="P:U5 snRNA 3'-end processing"/>
    <property type="evidence" value="ECO:0007669"/>
    <property type="project" value="TreeGrafter"/>
</dbReference>
<dbReference type="InterPro" id="IPR027408">
    <property type="entry name" value="PNPase/RNase_PH_dom_sf"/>
</dbReference>
<evidence type="ECO:0000256" key="4">
    <source>
        <dbReference type="ARBA" id="ARBA00022490"/>
    </source>
</evidence>
<evidence type="ECO:0000256" key="3">
    <source>
        <dbReference type="ARBA" id="ARBA00006678"/>
    </source>
</evidence>
<evidence type="ECO:0000256" key="1">
    <source>
        <dbReference type="ARBA" id="ARBA00004496"/>
    </source>
</evidence>
<dbReference type="InterPro" id="IPR001247">
    <property type="entry name" value="ExoRNase_PH_dom1"/>
</dbReference>
<dbReference type="GO" id="GO:0071028">
    <property type="term" value="P:nuclear mRNA surveillance"/>
    <property type="evidence" value="ECO:0007669"/>
    <property type="project" value="TreeGrafter"/>
</dbReference>
<dbReference type="GO" id="GO:0000176">
    <property type="term" value="C:nuclear exosome (RNase complex)"/>
    <property type="evidence" value="ECO:0007669"/>
    <property type="project" value="TreeGrafter"/>
</dbReference>
<accession>A0A9W5TC87</accession>
<name>A0A9W5TC87_BABOV</name>
<dbReference type="GO" id="GO:0000467">
    <property type="term" value="P:exonucleolytic trimming to generate mature 3'-end of 5.8S rRNA from tricistronic rRNA transcript (SSU-rRNA, 5.8S rRNA, LSU-rRNA)"/>
    <property type="evidence" value="ECO:0007669"/>
    <property type="project" value="TreeGrafter"/>
</dbReference>
<evidence type="ECO:0000313" key="9">
    <source>
        <dbReference type="Proteomes" id="UP001057455"/>
    </source>
</evidence>
<keyword evidence="4" id="KW-0963">Cytoplasm</keyword>
<dbReference type="EMBL" id="BLIY01000008">
    <property type="protein sequence ID" value="GFE54063.1"/>
    <property type="molecule type" value="Genomic_DNA"/>
</dbReference>
<gene>
    <name evidence="8" type="ORF">BaOVIS_014670</name>
</gene>
<feature type="domain" description="Exoribonuclease phosphorolytic" evidence="7">
    <location>
        <begin position="25"/>
        <end position="153"/>
    </location>
</feature>
<keyword evidence="9" id="KW-1185">Reference proteome</keyword>
<sequence length="267" mass="29462">MDFIRNALAANCRLDGRRLDDQPRILLEPNVSAVAHGSCRVTLDDTLVITTVTFSVTAPEMDRPDEGNIEITLGSPFTLEDQEISQKRDERMAHILELLLFQKQNFDRRLLCILPGQFVWTMRVHTTVLQRGGAVPDAISIAIIGALRTVSIPNLQVMVRDELEGSRTGRNIRVRLSEGCNLNIEKLAMQIPVCVTVARIGDCHVWSVNQEEAACADGYLMVAVAPDGSCAGMRAVGTAFSLSALPPLIEKARQIGLYQHQQIVQSF</sequence>
<dbReference type="GO" id="GO:0034473">
    <property type="term" value="P:U1 snRNA 3'-end processing"/>
    <property type="evidence" value="ECO:0007669"/>
    <property type="project" value="TreeGrafter"/>
</dbReference>
<dbReference type="InterPro" id="IPR020568">
    <property type="entry name" value="Ribosomal_Su5_D2-typ_SF"/>
</dbReference>
<dbReference type="GO" id="GO:0034475">
    <property type="term" value="P:U4 snRNA 3'-end processing"/>
    <property type="evidence" value="ECO:0007669"/>
    <property type="project" value="TreeGrafter"/>
</dbReference>
<dbReference type="GO" id="GO:0071035">
    <property type="term" value="P:nuclear polyadenylation-dependent rRNA catabolic process"/>
    <property type="evidence" value="ECO:0007669"/>
    <property type="project" value="TreeGrafter"/>
</dbReference>
<dbReference type="GO" id="GO:0016075">
    <property type="term" value="P:rRNA catabolic process"/>
    <property type="evidence" value="ECO:0007669"/>
    <property type="project" value="TreeGrafter"/>
</dbReference>
<dbReference type="GO" id="GO:0071038">
    <property type="term" value="P:TRAMP-dependent tRNA surveillance pathway"/>
    <property type="evidence" value="ECO:0007669"/>
    <property type="project" value="TreeGrafter"/>
</dbReference>
<dbReference type="SUPFAM" id="SSF55666">
    <property type="entry name" value="Ribonuclease PH domain 2-like"/>
    <property type="match status" value="1"/>
</dbReference>
<evidence type="ECO:0000313" key="8">
    <source>
        <dbReference type="EMBL" id="GFE54063.1"/>
    </source>
</evidence>
<dbReference type="PANTHER" id="PTHR11097">
    <property type="entry name" value="EXOSOME COMPLEX EXONUCLEASE RIBOSOMAL RNA PROCESSING PROTEIN"/>
    <property type="match status" value="1"/>
</dbReference>
<dbReference type="InterPro" id="IPR050590">
    <property type="entry name" value="Exosome_comp_Rrp42_subfam"/>
</dbReference>
<dbReference type="GO" id="GO:0000177">
    <property type="term" value="C:cytoplasmic exosome (RNase complex)"/>
    <property type="evidence" value="ECO:0007669"/>
    <property type="project" value="TreeGrafter"/>
</dbReference>
<dbReference type="PANTHER" id="PTHR11097:SF8">
    <property type="entry name" value="EXOSOME COMPLEX COMPONENT RRP42"/>
    <property type="match status" value="1"/>
</dbReference>
<organism evidence="8 9">
    <name type="scientific">Babesia ovis</name>
    <dbReference type="NCBI Taxonomy" id="5869"/>
    <lineage>
        <taxon>Eukaryota</taxon>
        <taxon>Sar</taxon>
        <taxon>Alveolata</taxon>
        <taxon>Apicomplexa</taxon>
        <taxon>Aconoidasida</taxon>
        <taxon>Piroplasmida</taxon>
        <taxon>Babesiidae</taxon>
        <taxon>Babesia</taxon>
    </lineage>
</organism>
<evidence type="ECO:0000256" key="5">
    <source>
        <dbReference type="ARBA" id="ARBA00022835"/>
    </source>
</evidence>
<protein>
    <recommendedName>
        <fullName evidence="6">Ribosomal RNA-processing protein 42</fullName>
    </recommendedName>
</protein>
<dbReference type="Proteomes" id="UP001057455">
    <property type="component" value="Unassembled WGS sequence"/>
</dbReference>
<dbReference type="GO" id="GO:0005730">
    <property type="term" value="C:nucleolus"/>
    <property type="evidence" value="ECO:0007669"/>
    <property type="project" value="UniProtKB-SubCell"/>
</dbReference>
<dbReference type="GO" id="GO:0035925">
    <property type="term" value="F:mRNA 3'-UTR AU-rich region binding"/>
    <property type="evidence" value="ECO:0007669"/>
    <property type="project" value="TreeGrafter"/>
</dbReference>
<proteinExistence type="inferred from homology"/>
<dbReference type="OrthoDB" id="272245at2759"/>
<dbReference type="InterPro" id="IPR036345">
    <property type="entry name" value="ExoRNase_PH_dom2_sf"/>
</dbReference>
<comment type="similarity">
    <text evidence="3">Belongs to the RNase PH family.</text>
</comment>
<evidence type="ECO:0000259" key="7">
    <source>
        <dbReference type="Pfam" id="PF01138"/>
    </source>
</evidence>